<dbReference type="CDD" id="cd11065">
    <property type="entry name" value="CYP64-like"/>
    <property type="match status" value="1"/>
</dbReference>
<dbReference type="InterPro" id="IPR050364">
    <property type="entry name" value="Cytochrome_P450_fung"/>
</dbReference>
<dbReference type="PANTHER" id="PTHR46300">
    <property type="entry name" value="P450, PUTATIVE (EUROFUNG)-RELATED-RELATED"/>
    <property type="match status" value="1"/>
</dbReference>
<keyword evidence="7" id="KW-0349">Heme</keyword>
<dbReference type="AlphaFoldDB" id="A0AAN6E6T0"/>
<dbReference type="PRINTS" id="PR00385">
    <property type="entry name" value="P450"/>
</dbReference>
<dbReference type="InterPro" id="IPR001128">
    <property type="entry name" value="Cyt_P450"/>
</dbReference>
<dbReference type="Pfam" id="PF00067">
    <property type="entry name" value="p450"/>
    <property type="match status" value="1"/>
</dbReference>
<dbReference type="EMBL" id="MU404350">
    <property type="protein sequence ID" value="KAI1618991.1"/>
    <property type="molecule type" value="Genomic_DNA"/>
</dbReference>
<comment type="cofactor">
    <cofactor evidence="1 7">
        <name>heme</name>
        <dbReference type="ChEBI" id="CHEBI:30413"/>
    </cofactor>
</comment>
<sequence>MAFSLIGSISPYVTPWRGVAALCLLPLLIVLGFYICSTPNILRDLRRRKLPPGPTGLPFIGNLFDLADSNHVKDKAIEWWQKYGDVFYTRIGGTDYIWLSSPKAVKDLMDKKSNIYSSRPPMPLAQDTASAGCRQVFMPYGPRHRTVRKISHDLLNINATAQYQPIQDVESKQLMFELLEDPNGFYDYNRRYSASLICRIIYGERIQDWTDPLIQKIFSVLINLSDISSPGVHLIDTFPALKILPQWMCNDWKNYARKICEHDSGIYLELWRDLNKKVAAGNIKPCFGKDFVEKDLEKLQMNELEAAFHTGHLIEAGAETTSAALNSLLLALTLYPEASKKAQEELDRVVGPNRLPTFEDQDKLPYLKALVKEGLRWRPPNQYGMHHAVVEDDWYEGMFIPKGAVVMLNWWAIHFNPEVWENPYDFHPERYLGHPSPAATYLNASDPSARDHFAYGAGRRVCPGIHVAERSMFINIARILWSFNISKKVVDGKTIEPETLCVPGWLSVPQKFECSIIPRSEKHAEVIRREHELTKKDI</sequence>
<reference evidence="9" key="1">
    <citation type="journal article" date="2022" name="bioRxiv">
        <title>Deciphering the potential niche of two novel black yeast fungi from a biological soil crust based on their genomes, phenotypes, and melanin regulation.</title>
        <authorList>
            <consortium name="DOE Joint Genome Institute"/>
            <person name="Carr E.C."/>
            <person name="Barton Q."/>
            <person name="Grambo S."/>
            <person name="Sullivan M."/>
            <person name="Renfro C.M."/>
            <person name="Kuo A."/>
            <person name="Pangilinan J."/>
            <person name="Lipzen A."/>
            <person name="Keymanesh K."/>
            <person name="Savage E."/>
            <person name="Barry K."/>
            <person name="Grigoriev I.V."/>
            <person name="Riekhof W.R."/>
            <person name="Harris S.S."/>
        </authorList>
    </citation>
    <scope>NUCLEOTIDE SEQUENCE</scope>
    <source>
        <strain evidence="9">JF 03-4F</strain>
    </source>
</reference>
<dbReference type="InterPro" id="IPR002401">
    <property type="entry name" value="Cyt_P450_E_grp-I"/>
</dbReference>
<dbReference type="PANTHER" id="PTHR46300:SF2">
    <property type="entry name" value="CYTOCHROME P450 MONOOXYGENASE ALNH-RELATED"/>
    <property type="match status" value="1"/>
</dbReference>
<feature type="binding site" description="axial binding residue" evidence="7">
    <location>
        <position position="462"/>
    </location>
    <ligand>
        <name>heme</name>
        <dbReference type="ChEBI" id="CHEBI:30413"/>
    </ligand>
    <ligandPart>
        <name>Fe</name>
        <dbReference type="ChEBI" id="CHEBI:18248"/>
    </ligandPart>
</feature>
<dbReference type="InterPro" id="IPR036396">
    <property type="entry name" value="Cyt_P450_sf"/>
</dbReference>
<name>A0AAN6E6T0_9EURO</name>
<dbReference type="SUPFAM" id="SSF48264">
    <property type="entry name" value="Cytochrome P450"/>
    <property type="match status" value="1"/>
</dbReference>
<evidence type="ECO:0000256" key="5">
    <source>
        <dbReference type="ARBA" id="ARBA00023004"/>
    </source>
</evidence>
<gene>
    <name evidence="9" type="ORF">EDD36DRAFT_402571</name>
</gene>
<dbReference type="GO" id="GO:0005506">
    <property type="term" value="F:iron ion binding"/>
    <property type="evidence" value="ECO:0007669"/>
    <property type="project" value="InterPro"/>
</dbReference>
<dbReference type="PRINTS" id="PR00463">
    <property type="entry name" value="EP450I"/>
</dbReference>
<dbReference type="GO" id="GO:0016705">
    <property type="term" value="F:oxidoreductase activity, acting on paired donors, with incorporation or reduction of molecular oxygen"/>
    <property type="evidence" value="ECO:0007669"/>
    <property type="project" value="InterPro"/>
</dbReference>
<keyword evidence="3 7" id="KW-0479">Metal-binding</keyword>
<keyword evidence="4" id="KW-0560">Oxidoreductase</keyword>
<comment type="caution">
    <text evidence="9">The sequence shown here is derived from an EMBL/GenBank/DDBJ whole genome shotgun (WGS) entry which is preliminary data.</text>
</comment>
<keyword evidence="10" id="KW-1185">Reference proteome</keyword>
<keyword evidence="8" id="KW-0812">Transmembrane</keyword>
<evidence type="ECO:0000256" key="7">
    <source>
        <dbReference type="PIRSR" id="PIRSR602401-1"/>
    </source>
</evidence>
<dbReference type="GO" id="GO:0004497">
    <property type="term" value="F:monooxygenase activity"/>
    <property type="evidence" value="ECO:0007669"/>
    <property type="project" value="UniProtKB-KW"/>
</dbReference>
<evidence type="ECO:0000256" key="4">
    <source>
        <dbReference type="ARBA" id="ARBA00023002"/>
    </source>
</evidence>
<keyword evidence="8" id="KW-0472">Membrane</keyword>
<evidence type="ECO:0000256" key="6">
    <source>
        <dbReference type="ARBA" id="ARBA00023033"/>
    </source>
</evidence>
<proteinExistence type="inferred from homology"/>
<organism evidence="9 10">
    <name type="scientific">Exophiala viscosa</name>
    <dbReference type="NCBI Taxonomy" id="2486360"/>
    <lineage>
        <taxon>Eukaryota</taxon>
        <taxon>Fungi</taxon>
        <taxon>Dikarya</taxon>
        <taxon>Ascomycota</taxon>
        <taxon>Pezizomycotina</taxon>
        <taxon>Eurotiomycetes</taxon>
        <taxon>Chaetothyriomycetidae</taxon>
        <taxon>Chaetothyriales</taxon>
        <taxon>Herpotrichiellaceae</taxon>
        <taxon>Exophiala</taxon>
    </lineage>
</organism>
<keyword evidence="8" id="KW-1133">Transmembrane helix</keyword>
<dbReference type="Gene3D" id="1.10.630.10">
    <property type="entry name" value="Cytochrome P450"/>
    <property type="match status" value="1"/>
</dbReference>
<accession>A0AAN6E6T0</accession>
<comment type="similarity">
    <text evidence="2">Belongs to the cytochrome P450 family.</text>
</comment>
<evidence type="ECO:0000256" key="1">
    <source>
        <dbReference type="ARBA" id="ARBA00001971"/>
    </source>
</evidence>
<keyword evidence="6" id="KW-0503">Monooxygenase</keyword>
<evidence type="ECO:0000313" key="9">
    <source>
        <dbReference type="EMBL" id="KAI1618991.1"/>
    </source>
</evidence>
<protein>
    <submittedName>
        <fullName evidence="9">Cytochrome P450</fullName>
    </submittedName>
</protein>
<evidence type="ECO:0000256" key="8">
    <source>
        <dbReference type="SAM" id="Phobius"/>
    </source>
</evidence>
<evidence type="ECO:0000256" key="2">
    <source>
        <dbReference type="ARBA" id="ARBA00010617"/>
    </source>
</evidence>
<keyword evidence="5 7" id="KW-0408">Iron</keyword>
<dbReference type="GO" id="GO:0020037">
    <property type="term" value="F:heme binding"/>
    <property type="evidence" value="ECO:0007669"/>
    <property type="project" value="InterPro"/>
</dbReference>
<evidence type="ECO:0000313" key="10">
    <source>
        <dbReference type="Proteomes" id="UP001203852"/>
    </source>
</evidence>
<feature type="transmembrane region" description="Helical" evidence="8">
    <location>
        <begin position="19"/>
        <end position="42"/>
    </location>
</feature>
<evidence type="ECO:0000256" key="3">
    <source>
        <dbReference type="ARBA" id="ARBA00022723"/>
    </source>
</evidence>
<dbReference type="Proteomes" id="UP001203852">
    <property type="component" value="Unassembled WGS sequence"/>
</dbReference>